<protein>
    <submittedName>
        <fullName evidence="1">Uncharacterized protein</fullName>
    </submittedName>
</protein>
<evidence type="ECO:0000313" key="1">
    <source>
        <dbReference type="EMBL" id="OGH92136.1"/>
    </source>
</evidence>
<name>A0A1F6P7I6_9BACT</name>
<evidence type="ECO:0000313" key="2">
    <source>
        <dbReference type="Proteomes" id="UP000176634"/>
    </source>
</evidence>
<comment type="caution">
    <text evidence="1">The sequence shown here is derived from an EMBL/GenBank/DDBJ whole genome shotgun (WGS) entry which is preliminary data.</text>
</comment>
<accession>A0A1F6P7I6</accession>
<reference evidence="1 2" key="1">
    <citation type="journal article" date="2016" name="Nat. Commun.">
        <title>Thousands of microbial genomes shed light on interconnected biogeochemical processes in an aquifer system.</title>
        <authorList>
            <person name="Anantharaman K."/>
            <person name="Brown C.T."/>
            <person name="Hug L.A."/>
            <person name="Sharon I."/>
            <person name="Castelle C.J."/>
            <person name="Probst A.J."/>
            <person name="Thomas B.C."/>
            <person name="Singh A."/>
            <person name="Wilkins M.J."/>
            <person name="Karaoz U."/>
            <person name="Brodie E.L."/>
            <person name="Williams K.H."/>
            <person name="Hubbard S.S."/>
            <person name="Banfield J.F."/>
        </authorList>
    </citation>
    <scope>NUCLEOTIDE SEQUENCE [LARGE SCALE GENOMIC DNA]</scope>
</reference>
<organism evidence="1 2">
    <name type="scientific">Candidatus Magasanikbacteria bacterium RIFOXYD1_FULL_40_23</name>
    <dbReference type="NCBI Taxonomy" id="1798705"/>
    <lineage>
        <taxon>Bacteria</taxon>
        <taxon>Candidatus Magasanikiibacteriota</taxon>
    </lineage>
</organism>
<gene>
    <name evidence="1" type="ORF">A2563_00945</name>
</gene>
<dbReference type="STRING" id="1798705.A2563_00945"/>
<dbReference type="AlphaFoldDB" id="A0A1F6P7I6"/>
<dbReference type="EMBL" id="MFRA01000008">
    <property type="protein sequence ID" value="OGH92136.1"/>
    <property type="molecule type" value="Genomic_DNA"/>
</dbReference>
<dbReference type="Proteomes" id="UP000176634">
    <property type="component" value="Unassembled WGS sequence"/>
</dbReference>
<proteinExistence type="predicted"/>
<sequence>MEDLKILKNIDKKLSALLALSIASWFGSADEKLKTKPETILSTVGIETSEIALILGKKLDAVRKSIQRSKK</sequence>